<keyword evidence="1" id="KW-0472">Membrane</keyword>
<protein>
    <recommendedName>
        <fullName evidence="4">Transmembrane protein</fullName>
    </recommendedName>
</protein>
<accession>A0A0D3B5E3</accession>
<evidence type="ECO:0000313" key="2">
    <source>
        <dbReference type="EnsemblPlants" id="Bo3g031690.1"/>
    </source>
</evidence>
<evidence type="ECO:0008006" key="4">
    <source>
        <dbReference type="Google" id="ProtNLM"/>
    </source>
</evidence>
<evidence type="ECO:0000313" key="3">
    <source>
        <dbReference type="Proteomes" id="UP000032141"/>
    </source>
</evidence>
<reference evidence="2 3" key="1">
    <citation type="journal article" date="2014" name="Genome Biol.">
        <title>Transcriptome and methylome profiling reveals relics of genome dominance in the mesopolyploid Brassica oleracea.</title>
        <authorList>
            <person name="Parkin I.A."/>
            <person name="Koh C."/>
            <person name="Tang H."/>
            <person name="Robinson S.J."/>
            <person name="Kagale S."/>
            <person name="Clarke W.E."/>
            <person name="Town C.D."/>
            <person name="Nixon J."/>
            <person name="Krishnakumar V."/>
            <person name="Bidwell S.L."/>
            <person name="Denoeud F."/>
            <person name="Belcram H."/>
            <person name="Links M.G."/>
            <person name="Just J."/>
            <person name="Clarke C."/>
            <person name="Bender T."/>
            <person name="Huebert T."/>
            <person name="Mason A.S."/>
            <person name="Pires J.C."/>
            <person name="Barker G."/>
            <person name="Moore J."/>
            <person name="Walley P.G."/>
            <person name="Manoli S."/>
            <person name="Batley J."/>
            <person name="Edwards D."/>
            <person name="Nelson M.N."/>
            <person name="Wang X."/>
            <person name="Paterson A.H."/>
            <person name="King G."/>
            <person name="Bancroft I."/>
            <person name="Chalhoub B."/>
            <person name="Sharpe A.G."/>
        </authorList>
    </citation>
    <scope>NUCLEOTIDE SEQUENCE</scope>
    <source>
        <strain evidence="2 3">cv. TO1000</strain>
    </source>
</reference>
<keyword evidence="1" id="KW-1133">Transmembrane helix</keyword>
<name>A0A0D3B5E3_BRAOL</name>
<reference evidence="2" key="2">
    <citation type="submission" date="2015-03" db="UniProtKB">
        <authorList>
            <consortium name="EnsemblPlants"/>
        </authorList>
    </citation>
    <scope>IDENTIFICATION</scope>
</reference>
<dbReference type="Gramene" id="Bo3g031690.1">
    <property type="protein sequence ID" value="Bo3g031690.1"/>
    <property type="gene ID" value="Bo3g031690"/>
</dbReference>
<dbReference type="HOGENOM" id="CLU_2981812_0_0_1"/>
<keyword evidence="3" id="KW-1185">Reference proteome</keyword>
<feature type="transmembrane region" description="Helical" evidence="1">
    <location>
        <begin position="34"/>
        <end position="57"/>
    </location>
</feature>
<keyword evidence="1" id="KW-0812">Transmembrane</keyword>
<dbReference type="AlphaFoldDB" id="A0A0D3B5E3"/>
<dbReference type="EnsemblPlants" id="Bo3g031690.1">
    <property type="protein sequence ID" value="Bo3g031690.1"/>
    <property type="gene ID" value="Bo3g031690"/>
</dbReference>
<sequence length="58" mass="6433">MVLRAGLLSVARSNLKGLSFATLWAVHYNLVLRVGSFCLFVVFSSSSSLLIVMFFICF</sequence>
<evidence type="ECO:0000256" key="1">
    <source>
        <dbReference type="SAM" id="Phobius"/>
    </source>
</evidence>
<organism evidence="2 3">
    <name type="scientific">Brassica oleracea var. oleracea</name>
    <dbReference type="NCBI Taxonomy" id="109376"/>
    <lineage>
        <taxon>Eukaryota</taxon>
        <taxon>Viridiplantae</taxon>
        <taxon>Streptophyta</taxon>
        <taxon>Embryophyta</taxon>
        <taxon>Tracheophyta</taxon>
        <taxon>Spermatophyta</taxon>
        <taxon>Magnoliopsida</taxon>
        <taxon>eudicotyledons</taxon>
        <taxon>Gunneridae</taxon>
        <taxon>Pentapetalae</taxon>
        <taxon>rosids</taxon>
        <taxon>malvids</taxon>
        <taxon>Brassicales</taxon>
        <taxon>Brassicaceae</taxon>
        <taxon>Brassiceae</taxon>
        <taxon>Brassica</taxon>
    </lineage>
</organism>
<proteinExistence type="predicted"/>
<dbReference type="Proteomes" id="UP000032141">
    <property type="component" value="Chromosome C3"/>
</dbReference>